<evidence type="ECO:0000256" key="6">
    <source>
        <dbReference type="ARBA" id="ARBA00022946"/>
    </source>
</evidence>
<evidence type="ECO:0008006" key="13">
    <source>
        <dbReference type="Google" id="ProtNLM"/>
    </source>
</evidence>
<keyword evidence="5" id="KW-0999">Mitochondrion inner membrane</keyword>
<evidence type="ECO:0000256" key="7">
    <source>
        <dbReference type="ARBA" id="ARBA00022989"/>
    </source>
</evidence>
<dbReference type="EMBL" id="JAPTSV010000016">
    <property type="protein sequence ID" value="KAJ1519314.1"/>
    <property type="molecule type" value="Genomic_DNA"/>
</dbReference>
<evidence type="ECO:0000313" key="12">
    <source>
        <dbReference type="Proteomes" id="UP001075354"/>
    </source>
</evidence>
<comment type="subcellular location">
    <subcellularLocation>
        <location evidence="1">Mitochondrion inner membrane</location>
        <topology evidence="1">Single-pass membrane protein</topology>
    </subcellularLocation>
</comment>
<keyword evidence="12" id="KW-1185">Reference proteome</keyword>
<dbReference type="InterPro" id="IPR004202">
    <property type="entry name" value="COX7C/Cox8"/>
</dbReference>
<keyword evidence="4 10" id="KW-0812">Transmembrane</keyword>
<dbReference type="Gene3D" id="4.10.49.10">
    <property type="entry name" value="Cytochrome c oxidase subunit VIIc"/>
    <property type="match status" value="1"/>
</dbReference>
<keyword evidence="7 10" id="KW-1133">Transmembrane helix</keyword>
<keyword evidence="9 10" id="KW-0472">Membrane</keyword>
<reference evidence="11" key="1">
    <citation type="submission" date="2022-12" db="EMBL/GenBank/DDBJ databases">
        <title>Chromosome-level genome assembly of the bean flower thrips Megalurothrips usitatus.</title>
        <authorList>
            <person name="Ma L."/>
            <person name="Liu Q."/>
            <person name="Li H."/>
            <person name="Cai W."/>
        </authorList>
    </citation>
    <scope>NUCLEOTIDE SEQUENCE</scope>
    <source>
        <strain evidence="11">Cailab_2022a</strain>
    </source>
</reference>
<dbReference type="Proteomes" id="UP001075354">
    <property type="component" value="Chromosome 16"/>
</dbReference>
<dbReference type="Pfam" id="PF02935">
    <property type="entry name" value="COX7C"/>
    <property type="match status" value="1"/>
</dbReference>
<comment type="similarity">
    <text evidence="3">Belongs to the cytochrome c oxidase VIIc family.</text>
</comment>
<evidence type="ECO:0000256" key="4">
    <source>
        <dbReference type="ARBA" id="ARBA00022692"/>
    </source>
</evidence>
<keyword evidence="6" id="KW-0809">Transit peptide</keyword>
<dbReference type="AlphaFoldDB" id="A0AAV7X5N9"/>
<evidence type="ECO:0000256" key="9">
    <source>
        <dbReference type="ARBA" id="ARBA00023136"/>
    </source>
</evidence>
<dbReference type="GO" id="GO:0045277">
    <property type="term" value="C:respiratory chain complex IV"/>
    <property type="evidence" value="ECO:0007669"/>
    <property type="project" value="InterPro"/>
</dbReference>
<dbReference type="GO" id="GO:0005743">
    <property type="term" value="C:mitochondrial inner membrane"/>
    <property type="evidence" value="ECO:0007669"/>
    <property type="project" value="UniProtKB-SubCell"/>
</dbReference>
<organism evidence="11 12">
    <name type="scientific">Megalurothrips usitatus</name>
    <name type="common">bean blossom thrips</name>
    <dbReference type="NCBI Taxonomy" id="439358"/>
    <lineage>
        <taxon>Eukaryota</taxon>
        <taxon>Metazoa</taxon>
        <taxon>Ecdysozoa</taxon>
        <taxon>Arthropoda</taxon>
        <taxon>Hexapoda</taxon>
        <taxon>Insecta</taxon>
        <taxon>Pterygota</taxon>
        <taxon>Neoptera</taxon>
        <taxon>Paraneoptera</taxon>
        <taxon>Thysanoptera</taxon>
        <taxon>Terebrantia</taxon>
        <taxon>Thripoidea</taxon>
        <taxon>Thripidae</taxon>
        <taxon>Megalurothrips</taxon>
    </lineage>
</organism>
<dbReference type="SUPFAM" id="SSF81427">
    <property type="entry name" value="Mitochondrial cytochrome c oxidase subunit VIIc (aka VIIIa)"/>
    <property type="match status" value="1"/>
</dbReference>
<gene>
    <name evidence="11" type="ORF">ONE63_004613</name>
</gene>
<proteinExistence type="inferred from homology"/>
<evidence type="ECO:0000256" key="8">
    <source>
        <dbReference type="ARBA" id="ARBA00023128"/>
    </source>
</evidence>
<evidence type="ECO:0000256" key="5">
    <source>
        <dbReference type="ARBA" id="ARBA00022792"/>
    </source>
</evidence>
<feature type="transmembrane region" description="Helical" evidence="10">
    <location>
        <begin position="54"/>
        <end position="72"/>
    </location>
</feature>
<dbReference type="PANTHER" id="PTHR13313">
    <property type="entry name" value="CYTOCHROME C OXIDASE SUBUNIT VIIC"/>
    <property type="match status" value="1"/>
</dbReference>
<keyword evidence="8" id="KW-0496">Mitochondrion</keyword>
<evidence type="ECO:0000256" key="1">
    <source>
        <dbReference type="ARBA" id="ARBA00004434"/>
    </source>
</evidence>
<evidence type="ECO:0000256" key="10">
    <source>
        <dbReference type="SAM" id="Phobius"/>
    </source>
</evidence>
<protein>
    <recommendedName>
        <fullName evidence="13">Cytochrome c oxidase polypeptide VIIc</fullName>
    </recommendedName>
</protein>
<sequence>MIASVGANVVRTMSRNLSTSVVRSHGAEKIVGRGQWPKPGSNLPFSITNRYRLTLYYMLFTGSAFGLPFYFWTQKQ</sequence>
<dbReference type="PANTHER" id="PTHR13313:SF0">
    <property type="entry name" value="CYTOCHROME C OXIDASE SUBUNIT 7C, MITOCHONDRIAL"/>
    <property type="match status" value="1"/>
</dbReference>
<evidence type="ECO:0000256" key="2">
    <source>
        <dbReference type="ARBA" id="ARBA00004673"/>
    </source>
</evidence>
<dbReference type="InterPro" id="IPR036636">
    <property type="entry name" value="COX7C/Cox8_sf"/>
</dbReference>
<comment type="pathway">
    <text evidence="2">Energy metabolism; oxidative phosphorylation.</text>
</comment>
<evidence type="ECO:0000313" key="11">
    <source>
        <dbReference type="EMBL" id="KAJ1519314.1"/>
    </source>
</evidence>
<accession>A0AAV7X5N9</accession>
<evidence type="ECO:0000256" key="3">
    <source>
        <dbReference type="ARBA" id="ARBA00010514"/>
    </source>
</evidence>
<comment type="caution">
    <text evidence="11">The sequence shown here is derived from an EMBL/GenBank/DDBJ whole genome shotgun (WGS) entry which is preliminary data.</text>
</comment>
<name>A0AAV7X5N9_9NEOP</name>
<dbReference type="GO" id="GO:0006123">
    <property type="term" value="P:mitochondrial electron transport, cytochrome c to oxygen"/>
    <property type="evidence" value="ECO:0007669"/>
    <property type="project" value="InterPro"/>
</dbReference>